<organism evidence="1 2">
    <name type="scientific">Psophocarpus tetragonolobus</name>
    <name type="common">Winged bean</name>
    <name type="synonym">Dolichos tetragonolobus</name>
    <dbReference type="NCBI Taxonomy" id="3891"/>
    <lineage>
        <taxon>Eukaryota</taxon>
        <taxon>Viridiplantae</taxon>
        <taxon>Streptophyta</taxon>
        <taxon>Embryophyta</taxon>
        <taxon>Tracheophyta</taxon>
        <taxon>Spermatophyta</taxon>
        <taxon>Magnoliopsida</taxon>
        <taxon>eudicotyledons</taxon>
        <taxon>Gunneridae</taxon>
        <taxon>Pentapetalae</taxon>
        <taxon>rosids</taxon>
        <taxon>fabids</taxon>
        <taxon>Fabales</taxon>
        <taxon>Fabaceae</taxon>
        <taxon>Papilionoideae</taxon>
        <taxon>50 kb inversion clade</taxon>
        <taxon>NPAAA clade</taxon>
        <taxon>indigoferoid/millettioid clade</taxon>
        <taxon>Phaseoleae</taxon>
        <taxon>Psophocarpus</taxon>
    </lineage>
</organism>
<reference evidence="1 2" key="1">
    <citation type="submission" date="2024-01" db="EMBL/GenBank/DDBJ databases">
        <title>The genomes of 5 underutilized Papilionoideae crops provide insights into root nodulation and disease resistanc.</title>
        <authorList>
            <person name="Jiang F."/>
        </authorList>
    </citation>
    <scope>NUCLEOTIDE SEQUENCE [LARGE SCALE GENOMIC DNA]</scope>
    <source>
        <strain evidence="1">DUOXIRENSHENG_FW03</strain>
        <tissue evidence="1">Leaves</tissue>
    </source>
</reference>
<dbReference type="AlphaFoldDB" id="A0AAN9S9J5"/>
<evidence type="ECO:0000313" key="1">
    <source>
        <dbReference type="EMBL" id="KAK7391289.1"/>
    </source>
</evidence>
<gene>
    <name evidence="1" type="ORF">VNO78_19703</name>
</gene>
<keyword evidence="2" id="KW-1185">Reference proteome</keyword>
<comment type="caution">
    <text evidence="1">The sequence shown here is derived from an EMBL/GenBank/DDBJ whole genome shotgun (WGS) entry which is preliminary data.</text>
</comment>
<proteinExistence type="predicted"/>
<name>A0AAN9S9J5_PSOTE</name>
<evidence type="ECO:0000313" key="2">
    <source>
        <dbReference type="Proteomes" id="UP001386955"/>
    </source>
</evidence>
<dbReference type="EMBL" id="JAYMYS010000005">
    <property type="protein sequence ID" value="KAK7391289.1"/>
    <property type="molecule type" value="Genomic_DNA"/>
</dbReference>
<dbReference type="Proteomes" id="UP001386955">
    <property type="component" value="Unassembled WGS sequence"/>
</dbReference>
<sequence length="110" mass="12713">MVYRGTEWKKASYTSLEKGILSLYTSSHRFKDKYFKVKALTASPDLLAELPLYWMKKPNFGRGRNFDEEMKKLVGKLDDMKLEVTTKFMDSFNMADKHITCYALTPASPA</sequence>
<accession>A0AAN9S9J5</accession>
<protein>
    <submittedName>
        <fullName evidence="1">Uncharacterized protein</fullName>
    </submittedName>
</protein>